<dbReference type="CDD" id="cd07043">
    <property type="entry name" value="STAS_anti-anti-sigma_factors"/>
    <property type="match status" value="1"/>
</dbReference>
<dbReference type="GO" id="GO:0043856">
    <property type="term" value="F:anti-sigma factor antagonist activity"/>
    <property type="evidence" value="ECO:0007669"/>
    <property type="project" value="InterPro"/>
</dbReference>
<feature type="domain" description="STAS" evidence="3">
    <location>
        <begin position="2"/>
        <end position="110"/>
    </location>
</feature>
<dbReference type="OrthoDB" id="129622at2"/>
<comment type="similarity">
    <text evidence="1 2">Belongs to the anti-sigma-factor antagonist family.</text>
</comment>
<protein>
    <recommendedName>
        <fullName evidence="2">Anti-sigma factor antagonist</fullName>
    </recommendedName>
</protein>
<dbReference type="NCBIfam" id="TIGR00377">
    <property type="entry name" value="ant_ant_sig"/>
    <property type="match status" value="1"/>
</dbReference>
<dbReference type="AlphaFoldDB" id="A0A1M6JYU2"/>
<dbReference type="InterPro" id="IPR002645">
    <property type="entry name" value="STAS_dom"/>
</dbReference>
<accession>A0A1M6JYU2</accession>
<evidence type="ECO:0000259" key="3">
    <source>
        <dbReference type="PROSITE" id="PS50801"/>
    </source>
</evidence>
<dbReference type="Gene3D" id="3.30.750.24">
    <property type="entry name" value="STAS domain"/>
    <property type="match status" value="1"/>
</dbReference>
<reference evidence="5" key="1">
    <citation type="submission" date="2016-11" db="EMBL/GenBank/DDBJ databases">
        <authorList>
            <person name="Varghese N."/>
            <person name="Submissions S."/>
        </authorList>
    </citation>
    <scope>NUCLEOTIDE SEQUENCE [LARGE SCALE GENOMIC DNA]</scope>
    <source>
        <strain evidence="5">DSM 16219</strain>
    </source>
</reference>
<evidence type="ECO:0000256" key="1">
    <source>
        <dbReference type="ARBA" id="ARBA00009013"/>
    </source>
</evidence>
<name>A0A1M6JYU2_9BACT</name>
<sequence>MELTVVQSSDAYTHLALAGRLDVAGEQAVGTEFAAYAGAGKSLIVDLSQVSFLASLGIRMLFQGAKTLFAGGAKMVLLNPQPLVEEILQTAGLTELMPITHDEGEAQTIAKG</sequence>
<dbReference type="PANTHER" id="PTHR33495:SF2">
    <property type="entry name" value="ANTI-SIGMA FACTOR ANTAGONIST TM_1081-RELATED"/>
    <property type="match status" value="1"/>
</dbReference>
<gene>
    <name evidence="4" type="ORF">SAMN02745216_01812</name>
</gene>
<evidence type="ECO:0000256" key="2">
    <source>
        <dbReference type="RuleBase" id="RU003749"/>
    </source>
</evidence>
<dbReference type="PROSITE" id="PS50801">
    <property type="entry name" value="STAS"/>
    <property type="match status" value="1"/>
</dbReference>
<dbReference type="Pfam" id="PF01740">
    <property type="entry name" value="STAS"/>
    <property type="match status" value="1"/>
</dbReference>
<dbReference type="InterPro" id="IPR003658">
    <property type="entry name" value="Anti-sigma_ant"/>
</dbReference>
<evidence type="ECO:0000313" key="4">
    <source>
        <dbReference type="EMBL" id="SHJ51831.1"/>
    </source>
</evidence>
<dbReference type="EMBL" id="FQZU01000008">
    <property type="protein sequence ID" value="SHJ51831.1"/>
    <property type="molecule type" value="Genomic_DNA"/>
</dbReference>
<evidence type="ECO:0000313" key="5">
    <source>
        <dbReference type="Proteomes" id="UP000183994"/>
    </source>
</evidence>
<dbReference type="PANTHER" id="PTHR33495">
    <property type="entry name" value="ANTI-SIGMA FACTOR ANTAGONIST TM_1081-RELATED-RELATED"/>
    <property type="match status" value="1"/>
</dbReference>
<dbReference type="STRING" id="1121393.SAMN02745216_01812"/>
<dbReference type="InterPro" id="IPR036513">
    <property type="entry name" value="STAS_dom_sf"/>
</dbReference>
<dbReference type="SUPFAM" id="SSF52091">
    <property type="entry name" value="SpoIIaa-like"/>
    <property type="match status" value="1"/>
</dbReference>
<organism evidence="4 5">
    <name type="scientific">Desulfatibacillum alkenivorans DSM 16219</name>
    <dbReference type="NCBI Taxonomy" id="1121393"/>
    <lineage>
        <taxon>Bacteria</taxon>
        <taxon>Pseudomonadati</taxon>
        <taxon>Thermodesulfobacteriota</taxon>
        <taxon>Desulfobacteria</taxon>
        <taxon>Desulfobacterales</taxon>
        <taxon>Desulfatibacillaceae</taxon>
        <taxon>Desulfatibacillum</taxon>
    </lineage>
</organism>
<keyword evidence="5" id="KW-1185">Reference proteome</keyword>
<dbReference type="Proteomes" id="UP000183994">
    <property type="component" value="Unassembled WGS sequence"/>
</dbReference>
<proteinExistence type="inferred from homology"/>
<dbReference type="RefSeq" id="WP_073475091.1">
    <property type="nucleotide sequence ID" value="NZ_FQZU01000008.1"/>
</dbReference>